<dbReference type="InterPro" id="IPR036187">
    <property type="entry name" value="DNA_mismatch_repair_MutS_sf"/>
</dbReference>
<dbReference type="InterPro" id="IPR007696">
    <property type="entry name" value="DNA_mismatch_repair_MutS_core"/>
</dbReference>
<dbReference type="EC" id="3.6.4.-" evidence="7"/>
<keyword evidence="8" id="KW-0175">Coiled coil</keyword>
<dbReference type="SUPFAM" id="SSF48334">
    <property type="entry name" value="DNA repair protein MutS, domain III"/>
    <property type="match status" value="1"/>
</dbReference>
<organism evidence="11 12">
    <name type="scientific">Aphanothece cf. minutissima CCALA 015</name>
    <dbReference type="NCBI Taxonomy" id="2107695"/>
    <lineage>
        <taxon>Bacteria</taxon>
        <taxon>Bacillati</taxon>
        <taxon>Cyanobacteriota</taxon>
        <taxon>Cyanophyceae</taxon>
        <taxon>Oscillatoriophycideae</taxon>
        <taxon>Chroococcales</taxon>
        <taxon>Aphanothecaceae</taxon>
        <taxon>Aphanothece</taxon>
    </lineage>
</organism>
<feature type="binding site" evidence="7">
    <location>
        <begin position="347"/>
        <end position="354"/>
    </location>
    <ligand>
        <name>ATP</name>
        <dbReference type="ChEBI" id="CHEBI:30616"/>
    </ligand>
</feature>
<dbReference type="Pfam" id="PF00488">
    <property type="entry name" value="MutS_V"/>
    <property type="match status" value="1"/>
</dbReference>
<feature type="coiled-coil region" evidence="8">
    <location>
        <begin position="550"/>
        <end position="606"/>
    </location>
</feature>
<evidence type="ECO:0000256" key="3">
    <source>
        <dbReference type="ARBA" id="ARBA00022801"/>
    </source>
</evidence>
<feature type="domain" description="Smr" evidence="10">
    <location>
        <begin position="749"/>
        <end position="820"/>
    </location>
</feature>
<dbReference type="PANTHER" id="PTHR48466:SF2">
    <property type="entry name" value="OS10G0509000 PROTEIN"/>
    <property type="match status" value="1"/>
</dbReference>
<feature type="compositionally biased region" description="Basic and acidic residues" evidence="9">
    <location>
        <begin position="647"/>
        <end position="665"/>
    </location>
</feature>
<keyword evidence="12" id="KW-1185">Reference proteome</keyword>
<dbReference type="RefSeq" id="WP_106222736.1">
    <property type="nucleotide sequence ID" value="NZ_PVWP01000011.1"/>
</dbReference>
<dbReference type="InterPro" id="IPR005747">
    <property type="entry name" value="MutS2"/>
</dbReference>
<comment type="function">
    <text evidence="7">Endonuclease that is involved in the suppression of homologous recombination and thus may have a key role in the control of bacterial genetic diversity.</text>
</comment>
<dbReference type="SMART" id="SM00533">
    <property type="entry name" value="MUTSd"/>
    <property type="match status" value="1"/>
</dbReference>
<dbReference type="PIRSF" id="PIRSF005814">
    <property type="entry name" value="MutS_YshD"/>
    <property type="match status" value="1"/>
</dbReference>
<dbReference type="InterPro" id="IPR027417">
    <property type="entry name" value="P-loop_NTPase"/>
</dbReference>
<evidence type="ECO:0000256" key="8">
    <source>
        <dbReference type="SAM" id="Coils"/>
    </source>
</evidence>
<comment type="similarity">
    <text evidence="7">Belongs to the DNA mismatch repair MutS family. MutS2 subfamily.</text>
</comment>
<proteinExistence type="inferred from homology"/>
<keyword evidence="7 11" id="KW-0255">Endonuclease</keyword>
<dbReference type="SMART" id="SM00534">
    <property type="entry name" value="MUTSac"/>
    <property type="match status" value="1"/>
</dbReference>
<comment type="caution">
    <text evidence="11">The sequence shown here is derived from an EMBL/GenBank/DDBJ whole genome shotgun (WGS) entry which is preliminary data.</text>
</comment>
<keyword evidence="6 7" id="KW-0238">DNA-binding</keyword>
<evidence type="ECO:0000256" key="7">
    <source>
        <dbReference type="HAMAP-Rule" id="MF_00092"/>
    </source>
</evidence>
<dbReference type="Gene3D" id="3.40.50.300">
    <property type="entry name" value="P-loop containing nucleotide triphosphate hydrolases"/>
    <property type="match status" value="1"/>
</dbReference>
<dbReference type="SUPFAM" id="SSF160443">
    <property type="entry name" value="SMR domain-like"/>
    <property type="match status" value="1"/>
</dbReference>
<keyword evidence="2 7" id="KW-0547">Nucleotide-binding</keyword>
<dbReference type="InterPro" id="IPR046893">
    <property type="entry name" value="MSSS"/>
</dbReference>
<dbReference type="EMBL" id="PVWP01000011">
    <property type="protein sequence ID" value="PSB36173.1"/>
    <property type="molecule type" value="Genomic_DNA"/>
</dbReference>
<feature type="region of interest" description="Disordered" evidence="9">
    <location>
        <begin position="639"/>
        <end position="665"/>
    </location>
</feature>
<comment type="function">
    <text evidence="7">Acts as a ribosome collision sensor, splitting the ribosome into its 2 subunits. Detects stalled/collided 70S ribosomes which it binds and splits by an ATP-hydrolysis driven conformational change. Acts upstream of the ribosome quality control system (RQC), a ribosome-associated complex that mediates the extraction of incompletely synthesized nascent chains from stalled ribosomes and their subsequent degradation. Probably generates substrates for RQC.</text>
</comment>
<dbReference type="NCBIfam" id="TIGR01069">
    <property type="entry name" value="mutS2"/>
    <property type="match status" value="1"/>
</dbReference>
<protein>
    <recommendedName>
        <fullName evidence="7">Endonuclease MutS2</fullName>
        <ecNumber evidence="7">3.1.-.-</ecNumber>
    </recommendedName>
    <alternativeName>
        <fullName evidence="7">Ribosome-associated protein quality control-upstream factor</fullName>
        <shortName evidence="7">RQC-upstream factor</shortName>
        <shortName evidence="7">RqcU</shortName>
        <ecNumber evidence="7">3.6.4.-</ecNumber>
    </alternativeName>
</protein>
<dbReference type="PANTHER" id="PTHR48466">
    <property type="entry name" value="OS10G0509000 PROTEIN-RELATED"/>
    <property type="match status" value="1"/>
</dbReference>
<keyword evidence="7" id="KW-0540">Nuclease</keyword>
<dbReference type="InterPro" id="IPR036063">
    <property type="entry name" value="Smr_dom_sf"/>
</dbReference>
<gene>
    <name evidence="7" type="primary">mutS2</name>
    <name evidence="7" type="synonym">rqcU</name>
    <name evidence="11" type="ORF">C7B81_14350</name>
</gene>
<dbReference type="InterPro" id="IPR045076">
    <property type="entry name" value="MutS"/>
</dbReference>
<keyword evidence="5 7" id="KW-0694">RNA-binding</keyword>
<dbReference type="Pfam" id="PF20297">
    <property type="entry name" value="MSSS"/>
    <property type="match status" value="1"/>
</dbReference>
<dbReference type="GO" id="GO:0004519">
    <property type="term" value="F:endonuclease activity"/>
    <property type="evidence" value="ECO:0007669"/>
    <property type="project" value="UniProtKB-KW"/>
</dbReference>
<keyword evidence="1 7" id="KW-0699">rRNA-binding</keyword>
<accession>A0ABX5F482</accession>
<dbReference type="HAMAP" id="MF_00092">
    <property type="entry name" value="MutS2"/>
    <property type="match status" value="1"/>
</dbReference>
<evidence type="ECO:0000259" key="10">
    <source>
        <dbReference type="PROSITE" id="PS50828"/>
    </source>
</evidence>
<evidence type="ECO:0000313" key="11">
    <source>
        <dbReference type="EMBL" id="PSB36173.1"/>
    </source>
</evidence>
<dbReference type="SUPFAM" id="SSF52540">
    <property type="entry name" value="P-loop containing nucleoside triphosphate hydrolases"/>
    <property type="match status" value="1"/>
</dbReference>
<dbReference type="Pfam" id="PF01713">
    <property type="entry name" value="Smr"/>
    <property type="match status" value="1"/>
</dbReference>
<name>A0ABX5F482_9CHRO</name>
<dbReference type="InterPro" id="IPR002625">
    <property type="entry name" value="Smr_dom"/>
</dbReference>
<feature type="region of interest" description="Disordered" evidence="9">
    <location>
        <begin position="714"/>
        <end position="746"/>
    </location>
</feature>
<keyword evidence="4 7" id="KW-0067">ATP-binding</keyword>
<sequence length="820" mass="88515">MSAPPVSEIHQDTLELLEWPRLAEHLAGFASTAAGRRHCTGLGLPDRPAESRRLLLETTELLALDGLCEGGLSLQGAGDIAATLVLCAKGGCAGGEELLAVAATLATARRLRRQIEDPELRPVTTALVAELRTLPELEQRLHFCLEEGGRVADRASGPLEAVRRQLLGLRGERRDRLQELVRRYASLLQDTVVSERGGRPVLAVKAGAAAQVGGLVHDSSASGSTVYVEPQAVIPLGNRIRDAEGQERELERQVRSELSALVGEQAEPLDHLQQVLVRIDAGLARARYGQWLGAVRPELAESADAPFELCDLRHPLLLWQERREGGRPVVPVTIRVGPELRVVAITGPNTGGKTVTLKSLGLAALMARAGLFLPCAGTPRLPWCGQVLADIGDEQSLQQNLSTFSGHIRRIARILAALPAGAAVPEGAALPLGPASLVLLDEVGAGTDPTEGSALAAALLRHLAERARLTVATTHFGELKALKYADPRFENASVAFDVETLSPTYRLQWGIPGRSNALAIASRLGLDPAVLAVAAAQLEPGGEGDVNRVIEGLEQERQRQQEAAEAAAALLARTELLHEELLQRWSQQKEQSAELQEQRRQRLELSIREGQGEVRRLIRRLRSVGQEVRVGGRVAGETARQAGQRLRRLEQQHRPLPERRDHGGWRPRVGDRIRLLALGKAAEVLAISDDGSELSVRCGVLRLSVELAAIEGLHGEKPVPPEPPPQVRIRSRQSPGSRGPEVRTEGNTVDVRGLRVHEAEAAVEERLRGANGPVWVIHGIGTGKLKRGLREWLSGLAWVERVSDAEQGDGGPGCSVIWVK</sequence>
<evidence type="ECO:0000313" key="12">
    <source>
        <dbReference type="Proteomes" id="UP000238218"/>
    </source>
</evidence>
<dbReference type="EC" id="3.1.-.-" evidence="7"/>
<dbReference type="Proteomes" id="UP000238218">
    <property type="component" value="Unassembled WGS sequence"/>
</dbReference>
<evidence type="ECO:0000256" key="6">
    <source>
        <dbReference type="ARBA" id="ARBA00023125"/>
    </source>
</evidence>
<dbReference type="PROSITE" id="PS50828">
    <property type="entry name" value="SMR"/>
    <property type="match status" value="1"/>
</dbReference>
<reference evidence="11 12" key="1">
    <citation type="submission" date="2018-03" db="EMBL/GenBank/DDBJ databases">
        <title>The ancient ancestry and fast evolution of plastids.</title>
        <authorList>
            <person name="Moore K.R."/>
            <person name="Magnabosco C."/>
            <person name="Momper L."/>
            <person name="Gold D.A."/>
            <person name="Bosak T."/>
            <person name="Fournier G.P."/>
        </authorList>
    </citation>
    <scope>NUCLEOTIDE SEQUENCE [LARGE SCALE GENOMIC DNA]</scope>
    <source>
        <strain evidence="11 12">CCALA 015</strain>
    </source>
</reference>
<evidence type="ECO:0000256" key="5">
    <source>
        <dbReference type="ARBA" id="ARBA00022884"/>
    </source>
</evidence>
<evidence type="ECO:0000256" key="9">
    <source>
        <dbReference type="SAM" id="MobiDB-lite"/>
    </source>
</evidence>
<evidence type="ECO:0000256" key="4">
    <source>
        <dbReference type="ARBA" id="ARBA00022840"/>
    </source>
</evidence>
<dbReference type="Gene3D" id="3.30.1370.110">
    <property type="match status" value="1"/>
</dbReference>
<evidence type="ECO:0000256" key="1">
    <source>
        <dbReference type="ARBA" id="ARBA00022730"/>
    </source>
</evidence>
<comment type="subunit">
    <text evidence="7">Homodimer. Binds to stalled ribosomes, contacting rRNA.</text>
</comment>
<keyword evidence="3 7" id="KW-0378">Hydrolase</keyword>
<dbReference type="PROSITE" id="PS00486">
    <property type="entry name" value="DNA_MISMATCH_REPAIR_2"/>
    <property type="match status" value="1"/>
</dbReference>
<dbReference type="SMART" id="SM00463">
    <property type="entry name" value="SMR"/>
    <property type="match status" value="1"/>
</dbReference>
<evidence type="ECO:0000256" key="2">
    <source>
        <dbReference type="ARBA" id="ARBA00022741"/>
    </source>
</evidence>
<dbReference type="InterPro" id="IPR000432">
    <property type="entry name" value="DNA_mismatch_repair_MutS_C"/>
</dbReference>